<reference evidence="2 3" key="1">
    <citation type="submission" date="2021-01" db="EMBL/GenBank/DDBJ databases">
        <title>Genomic Encyclopedia of Type Strains, Phase IV (KMG-IV): sequencing the most valuable type-strain genomes for metagenomic binning, comparative biology and taxonomic classification.</title>
        <authorList>
            <person name="Goeker M."/>
        </authorList>
    </citation>
    <scope>NUCLEOTIDE SEQUENCE [LARGE SCALE GENOMIC DNA]</scope>
    <source>
        <strain evidence="2 3">DSM 23711</strain>
    </source>
</reference>
<dbReference type="CDD" id="cd00093">
    <property type="entry name" value="HTH_XRE"/>
    <property type="match status" value="1"/>
</dbReference>
<dbReference type="Gene3D" id="1.10.260.40">
    <property type="entry name" value="lambda repressor-like DNA-binding domains"/>
    <property type="match status" value="1"/>
</dbReference>
<accession>A0ABS2N0G6</accession>
<evidence type="ECO:0000313" key="2">
    <source>
        <dbReference type="EMBL" id="MBM7571395.1"/>
    </source>
</evidence>
<gene>
    <name evidence="2" type="ORF">JOC48_001891</name>
</gene>
<dbReference type="PROSITE" id="PS50943">
    <property type="entry name" value="HTH_CROC1"/>
    <property type="match status" value="1"/>
</dbReference>
<sequence>MKNKGLDGRILGQIIRDLRLERKAKDKTWTIAYLAEQAEMDEDHLGHIERGNKKEPQFVTIGRLAKALDISLDDIWEQYEQEFKKYYPDDE</sequence>
<dbReference type="InterPro" id="IPR010982">
    <property type="entry name" value="Lambda_DNA-bd_dom_sf"/>
</dbReference>
<dbReference type="SUPFAM" id="SSF47413">
    <property type="entry name" value="lambda repressor-like DNA-binding domains"/>
    <property type="match status" value="1"/>
</dbReference>
<keyword evidence="3" id="KW-1185">Reference proteome</keyword>
<organism evidence="2 3">
    <name type="scientific">Aquibacillus albus</name>
    <dbReference type="NCBI Taxonomy" id="1168171"/>
    <lineage>
        <taxon>Bacteria</taxon>
        <taxon>Bacillati</taxon>
        <taxon>Bacillota</taxon>
        <taxon>Bacilli</taxon>
        <taxon>Bacillales</taxon>
        <taxon>Bacillaceae</taxon>
        <taxon>Aquibacillus</taxon>
    </lineage>
</organism>
<evidence type="ECO:0000259" key="1">
    <source>
        <dbReference type="PROSITE" id="PS50943"/>
    </source>
</evidence>
<dbReference type="RefSeq" id="WP_204498950.1">
    <property type="nucleotide sequence ID" value="NZ_JAFBDR010000008.1"/>
</dbReference>
<proteinExistence type="predicted"/>
<evidence type="ECO:0000313" key="3">
    <source>
        <dbReference type="Proteomes" id="UP001296943"/>
    </source>
</evidence>
<dbReference type="SMART" id="SM00530">
    <property type="entry name" value="HTH_XRE"/>
    <property type="match status" value="1"/>
</dbReference>
<dbReference type="Proteomes" id="UP001296943">
    <property type="component" value="Unassembled WGS sequence"/>
</dbReference>
<dbReference type="Pfam" id="PF01381">
    <property type="entry name" value="HTH_3"/>
    <property type="match status" value="1"/>
</dbReference>
<dbReference type="EMBL" id="JAFBDR010000008">
    <property type="protein sequence ID" value="MBM7571395.1"/>
    <property type="molecule type" value="Genomic_DNA"/>
</dbReference>
<name>A0ABS2N0G6_9BACI</name>
<protein>
    <submittedName>
        <fullName evidence="2">Transcriptional regulator with XRE-family HTH domain</fullName>
    </submittedName>
</protein>
<dbReference type="InterPro" id="IPR001387">
    <property type="entry name" value="Cro/C1-type_HTH"/>
</dbReference>
<comment type="caution">
    <text evidence="2">The sequence shown here is derived from an EMBL/GenBank/DDBJ whole genome shotgun (WGS) entry which is preliminary data.</text>
</comment>
<feature type="domain" description="HTH cro/C1-type" evidence="1">
    <location>
        <begin position="18"/>
        <end position="75"/>
    </location>
</feature>